<comment type="catalytic activity">
    <reaction evidence="6 7">
        <text>(2-aminoethyl)phosphonate + pyruvate = phosphonoacetaldehyde + L-alanine</text>
        <dbReference type="Rhea" id="RHEA:17021"/>
        <dbReference type="ChEBI" id="CHEBI:15361"/>
        <dbReference type="ChEBI" id="CHEBI:57418"/>
        <dbReference type="ChEBI" id="CHEBI:57972"/>
        <dbReference type="ChEBI" id="CHEBI:58383"/>
        <dbReference type="EC" id="2.6.1.37"/>
    </reaction>
</comment>
<comment type="similarity">
    <text evidence="7">Belongs to the class-V pyridoxal-phosphate-dependent aminotransferase family. PhnW subfamily.</text>
</comment>
<dbReference type="AlphaFoldDB" id="A0A0R2BQ82"/>
<dbReference type="RefSeq" id="WP_056996065.1">
    <property type="nucleotide sequence ID" value="NZ_AYYR01000009.1"/>
</dbReference>
<dbReference type="InterPro" id="IPR000192">
    <property type="entry name" value="Aminotrans_V_dom"/>
</dbReference>
<accession>A0A0R2BQ82</accession>
<proteinExistence type="inferred from homology"/>
<feature type="binding site" evidence="8">
    <location>
        <position position="345"/>
    </location>
    <ligand>
        <name>substrate</name>
    </ligand>
</feature>
<evidence type="ECO:0000256" key="6">
    <source>
        <dbReference type="ARBA" id="ARBA00049460"/>
    </source>
</evidence>
<dbReference type="GO" id="GO:0047304">
    <property type="term" value="F:2-aminoethylphosphonate-pyruvate transaminase activity"/>
    <property type="evidence" value="ECO:0007669"/>
    <property type="project" value="UniProtKB-UniRule"/>
</dbReference>
<dbReference type="NCBIfam" id="TIGR03301">
    <property type="entry name" value="PhnW-AepZ"/>
    <property type="match status" value="1"/>
</dbReference>
<dbReference type="HAMAP" id="MF_01376">
    <property type="entry name" value="PhnW_aminotrans_5"/>
    <property type="match status" value="1"/>
</dbReference>
<evidence type="ECO:0000256" key="9">
    <source>
        <dbReference type="PIRSR" id="PIRSR000524-50"/>
    </source>
</evidence>
<dbReference type="PATRIC" id="fig|1423733.4.peg.3221"/>
<dbReference type="SUPFAM" id="SSF53383">
    <property type="entry name" value="PLP-dependent transferases"/>
    <property type="match status" value="1"/>
</dbReference>
<feature type="domain" description="Aminotransferase class V" evidence="10">
    <location>
        <begin position="30"/>
        <end position="307"/>
    </location>
</feature>
<dbReference type="InterPro" id="IPR015421">
    <property type="entry name" value="PyrdxlP-dep_Trfase_major"/>
</dbReference>
<evidence type="ECO:0000313" key="12">
    <source>
        <dbReference type="Proteomes" id="UP000051845"/>
    </source>
</evidence>
<dbReference type="PIRSF" id="PIRSF000524">
    <property type="entry name" value="SPT"/>
    <property type="match status" value="1"/>
</dbReference>
<evidence type="ECO:0000256" key="4">
    <source>
        <dbReference type="ARBA" id="ARBA00022898"/>
    </source>
</evidence>
<reference evidence="11 12" key="1">
    <citation type="journal article" date="2015" name="Genome Announc.">
        <title>Expanding the biotechnology potential of lactobacilli through comparative genomics of 213 strains and associated genera.</title>
        <authorList>
            <person name="Sun Z."/>
            <person name="Harris H.M."/>
            <person name="McCann A."/>
            <person name="Guo C."/>
            <person name="Argimon S."/>
            <person name="Zhang W."/>
            <person name="Yang X."/>
            <person name="Jeffery I.B."/>
            <person name="Cooney J.C."/>
            <person name="Kagawa T.F."/>
            <person name="Liu W."/>
            <person name="Song Y."/>
            <person name="Salvetti E."/>
            <person name="Wrobel A."/>
            <person name="Rasinkangas P."/>
            <person name="Parkhill J."/>
            <person name="Rea M.C."/>
            <person name="O'Sullivan O."/>
            <person name="Ritari J."/>
            <person name="Douillard F.P."/>
            <person name="Paul Ross R."/>
            <person name="Yang R."/>
            <person name="Briner A.E."/>
            <person name="Felis G.E."/>
            <person name="de Vos W.M."/>
            <person name="Barrangou R."/>
            <person name="Klaenhammer T.R."/>
            <person name="Caufield P.W."/>
            <person name="Cui Y."/>
            <person name="Zhang H."/>
            <person name="O'Toole P.W."/>
        </authorList>
    </citation>
    <scope>NUCLEOTIDE SEQUENCE [LARGE SCALE GENOMIC DNA]</scope>
    <source>
        <strain evidence="11 12">DSM 20515</strain>
    </source>
</reference>
<dbReference type="NCBIfam" id="NF010006">
    <property type="entry name" value="PRK13479.1"/>
    <property type="match status" value="1"/>
</dbReference>
<sequence>MDTTKLPSIKRNILLNPGPATTTDSVKYAQVVPDICPREEEFGDIMKQLGRDLVDIVHGGDAFTSVLFCGSGTINIDATVSSLVPANKKILIVNNGAYSNRAAEVCDYYHMDYVNLKLDITQPADVSKVREALENDADIAAVYCCHNETGTGVLNPIREIGAVAHEFKCTMIVDTTSTYAMIPIDMEKDNLDFVMSSAQKGIMAFTGLSYTIGRTSILEASKDYPTRSYYTNLYMQYSFIKKTGQMHFTPPVQTIYAARQGIKEYFEEGEQPKWARHQAVWQALVDGSEALGFKLLIKKEYQSKLVVSLKYPDDPNFSFEKMHDLIYEQGFTIYPGKVADLPSFRLCALGAITPDDIADFFVAMKAALKRMNVALPVQYND</sequence>
<keyword evidence="5 7" id="KW-0670">Pyruvate</keyword>
<feature type="modified residue" description="N6-(pyridoxal phosphate)lysine" evidence="7 9">
    <location>
        <position position="200"/>
    </location>
</feature>
<dbReference type="PANTHER" id="PTHR42778:SF1">
    <property type="entry name" value="2-AMINOETHYLPHOSPHONATE--PYRUVATE TRANSAMINASE"/>
    <property type="match status" value="1"/>
</dbReference>
<dbReference type="InterPro" id="IPR012703">
    <property type="entry name" value="NH2EtPonate_pyrv_transaminase"/>
</dbReference>
<dbReference type="InterPro" id="IPR015422">
    <property type="entry name" value="PyrdxlP-dep_Trfase_small"/>
</dbReference>
<evidence type="ECO:0000256" key="3">
    <source>
        <dbReference type="ARBA" id="ARBA00022679"/>
    </source>
</evidence>
<keyword evidence="4 7" id="KW-0663">Pyridoxal phosphate</keyword>
<evidence type="ECO:0000256" key="2">
    <source>
        <dbReference type="ARBA" id="ARBA00022576"/>
    </source>
</evidence>
<comment type="function">
    <text evidence="7">Involved in phosphonate degradation.</text>
</comment>
<protein>
    <recommendedName>
        <fullName evidence="7">2-aminoethylphosphonate--pyruvate transaminase</fullName>
        <ecNumber evidence="7">2.6.1.37</ecNumber>
    </recommendedName>
    <alternativeName>
        <fullName evidence="7">2-aminoethylphosphonate aminotransferase</fullName>
    </alternativeName>
    <alternativeName>
        <fullName evidence="7">AEP transaminase</fullName>
        <shortName evidence="7">AEPT</shortName>
    </alternativeName>
</protein>
<dbReference type="STRING" id="33960.TY91_11375"/>
<evidence type="ECO:0000313" key="11">
    <source>
        <dbReference type="EMBL" id="KRM77724.1"/>
    </source>
</evidence>
<organism evidence="11 12">
    <name type="scientific">Secundilactobacillus collinoides DSM 20515 = JCM 1123</name>
    <dbReference type="NCBI Taxonomy" id="1423733"/>
    <lineage>
        <taxon>Bacteria</taxon>
        <taxon>Bacillati</taxon>
        <taxon>Bacillota</taxon>
        <taxon>Bacilli</taxon>
        <taxon>Lactobacillales</taxon>
        <taxon>Lactobacillaceae</taxon>
        <taxon>Secundilactobacillus</taxon>
    </lineage>
</organism>
<dbReference type="Proteomes" id="UP000051845">
    <property type="component" value="Unassembled WGS sequence"/>
</dbReference>
<evidence type="ECO:0000256" key="5">
    <source>
        <dbReference type="ARBA" id="ARBA00023317"/>
    </source>
</evidence>
<comment type="caution">
    <text evidence="11">The sequence shown here is derived from an EMBL/GenBank/DDBJ whole genome shotgun (WGS) entry which is preliminary data.</text>
</comment>
<gene>
    <name evidence="7" type="primary">phnW</name>
    <name evidence="11" type="ORF">FC82_GL003097</name>
</gene>
<dbReference type="Gene3D" id="3.40.640.10">
    <property type="entry name" value="Type I PLP-dependent aspartate aminotransferase-like (Major domain)"/>
    <property type="match status" value="1"/>
</dbReference>
<dbReference type="InterPro" id="IPR015424">
    <property type="entry name" value="PyrdxlP-dep_Trfase"/>
</dbReference>
<dbReference type="EC" id="2.6.1.37" evidence="7"/>
<keyword evidence="2 7" id="KW-0032">Aminotransferase</keyword>
<evidence type="ECO:0000256" key="8">
    <source>
        <dbReference type="PIRSR" id="PIRSR000524-1"/>
    </source>
</evidence>
<evidence type="ECO:0000256" key="1">
    <source>
        <dbReference type="ARBA" id="ARBA00001933"/>
    </source>
</evidence>
<name>A0A0R2BQ82_SECCO</name>
<dbReference type="PANTHER" id="PTHR42778">
    <property type="entry name" value="2-AMINOETHYLPHOSPHONATE--PYRUVATE TRANSAMINASE"/>
    <property type="match status" value="1"/>
</dbReference>
<dbReference type="InterPro" id="IPR024169">
    <property type="entry name" value="SP_NH2Trfase/AEP_transaminase"/>
</dbReference>
<dbReference type="Gene3D" id="3.90.1150.10">
    <property type="entry name" value="Aspartate Aminotransferase, domain 1"/>
    <property type="match status" value="1"/>
</dbReference>
<dbReference type="GO" id="GO:0019700">
    <property type="term" value="P:organic phosphonate catabolic process"/>
    <property type="evidence" value="ECO:0007669"/>
    <property type="project" value="InterPro"/>
</dbReference>
<dbReference type="EMBL" id="AYYR01000009">
    <property type="protein sequence ID" value="KRM77724.1"/>
    <property type="molecule type" value="Genomic_DNA"/>
</dbReference>
<comment type="cofactor">
    <cofactor evidence="1 7 9">
        <name>pyridoxal 5'-phosphate</name>
        <dbReference type="ChEBI" id="CHEBI:597326"/>
    </cofactor>
</comment>
<keyword evidence="3 7" id="KW-0808">Transferase</keyword>
<dbReference type="Pfam" id="PF00266">
    <property type="entry name" value="Aminotran_5"/>
    <property type="match status" value="1"/>
</dbReference>
<evidence type="ECO:0000256" key="7">
    <source>
        <dbReference type="HAMAP-Rule" id="MF_01376"/>
    </source>
</evidence>
<evidence type="ECO:0000259" key="10">
    <source>
        <dbReference type="Pfam" id="PF00266"/>
    </source>
</evidence>
<comment type="subunit">
    <text evidence="7">Homodimer.</text>
</comment>